<feature type="transmembrane region" description="Helical" evidence="2">
    <location>
        <begin position="352"/>
        <end position="373"/>
    </location>
</feature>
<feature type="transmembrane region" description="Helical" evidence="2">
    <location>
        <begin position="313"/>
        <end position="332"/>
    </location>
</feature>
<evidence type="ECO:0000256" key="1">
    <source>
        <dbReference type="ARBA" id="ARBA00022448"/>
    </source>
</evidence>
<dbReference type="RefSeq" id="WP_073584386.1">
    <property type="nucleotide sequence ID" value="NZ_AP024898.1"/>
</dbReference>
<keyword evidence="2" id="KW-0812">Transmembrane</keyword>
<feature type="transmembrane region" description="Helical" evidence="2">
    <location>
        <begin position="128"/>
        <end position="147"/>
    </location>
</feature>
<dbReference type="PANTHER" id="PTHR43298">
    <property type="entry name" value="MULTIDRUG RESISTANCE PROTEIN NORM-RELATED"/>
    <property type="match status" value="1"/>
</dbReference>
<proteinExistence type="predicted"/>
<dbReference type="GO" id="GO:0005886">
    <property type="term" value="C:plasma membrane"/>
    <property type="evidence" value="ECO:0007669"/>
    <property type="project" value="TreeGrafter"/>
</dbReference>
<keyword evidence="4" id="KW-1185">Reference proteome</keyword>
<protein>
    <submittedName>
        <fullName evidence="3">Multidrug resistance protein NorM</fullName>
    </submittedName>
</protein>
<reference evidence="4" key="1">
    <citation type="submission" date="2016-12" db="EMBL/GenBank/DDBJ databases">
        <authorList>
            <person name="Rodrigo-Torres L."/>
            <person name="Arahal R.D."/>
            <person name="Lucena T."/>
        </authorList>
    </citation>
    <scope>NUCLEOTIDE SEQUENCE [LARGE SCALE GENOMIC DNA]</scope>
</reference>
<dbReference type="Proteomes" id="UP000184600">
    <property type="component" value="Unassembled WGS sequence"/>
</dbReference>
<dbReference type="GO" id="GO:0042910">
    <property type="term" value="F:xenobiotic transmembrane transporter activity"/>
    <property type="evidence" value="ECO:0007669"/>
    <property type="project" value="InterPro"/>
</dbReference>
<feature type="transmembrane region" description="Helical" evidence="2">
    <location>
        <begin position="271"/>
        <end position="292"/>
    </location>
</feature>
<feature type="transmembrane region" description="Helical" evidence="2">
    <location>
        <begin position="385"/>
        <end position="407"/>
    </location>
</feature>
<keyword evidence="1" id="KW-0813">Transport</keyword>
<dbReference type="InterPro" id="IPR002528">
    <property type="entry name" value="MATE_fam"/>
</dbReference>
<feature type="transmembrane region" description="Helical" evidence="2">
    <location>
        <begin position="413"/>
        <end position="433"/>
    </location>
</feature>
<dbReference type="NCBIfam" id="TIGR00797">
    <property type="entry name" value="matE"/>
    <property type="match status" value="1"/>
</dbReference>
<sequence length="452" mass="48680">MDTGKIALPILKLAIPIMFIQVCQASLGLADTFVAGRYHVTDLAGTGLGSSLWTPVLTLITGVLYALVPKISASASTGRYAQMQQLFQHGKRITFILSAAGFVLIQLLAFICPLFIGDQQVATVTQQYLHYIGFGMPGLIYLVLNRFFCEGNSCLKPVIITTVVLFGVNLLLNFSLVNGWGCLPELGGAGCGLATAISVTLGAVMIHYLARHQIPSAFPATAITINTKETKAIFLEGLPVGISIVVEVLALTLLAFFASSLGTTVIAAHQIAINIALVVFMIPLALSSAATIRIAHFSGHQQQENAIRTSSAALSLTVVYGAGMAVLINWYITPLLTGFSHHQEVQLLLKALLSYIALFQFADAIMIVASGILRGMQEFVKPLVATFLAYWVFILPLSYIVGVRGWWWSEPGIQVIWSLLIAGLSGAAVVLVIQVRRKLKYQFFGQVQPAES</sequence>
<feature type="transmembrane region" description="Helical" evidence="2">
    <location>
        <begin position="93"/>
        <end position="116"/>
    </location>
</feature>
<dbReference type="EMBL" id="FRFG01000040">
    <property type="protein sequence ID" value="SHO57444.1"/>
    <property type="molecule type" value="Genomic_DNA"/>
</dbReference>
<name>A0A1M7YXX2_9VIBR</name>
<evidence type="ECO:0000313" key="4">
    <source>
        <dbReference type="Proteomes" id="UP000184600"/>
    </source>
</evidence>
<keyword evidence="2" id="KW-0472">Membrane</keyword>
<feature type="transmembrane region" description="Helical" evidence="2">
    <location>
        <begin position="238"/>
        <end position="259"/>
    </location>
</feature>
<evidence type="ECO:0000313" key="3">
    <source>
        <dbReference type="EMBL" id="SHO57444.1"/>
    </source>
</evidence>
<gene>
    <name evidence="3" type="primary">norM_4</name>
    <name evidence="3" type="ORF">VQ7734_03213</name>
</gene>
<feature type="transmembrane region" description="Helical" evidence="2">
    <location>
        <begin position="159"/>
        <end position="180"/>
    </location>
</feature>
<dbReference type="Pfam" id="PF01554">
    <property type="entry name" value="MatE"/>
    <property type="match status" value="2"/>
</dbReference>
<dbReference type="InterPro" id="IPR050222">
    <property type="entry name" value="MATE_MdtK"/>
</dbReference>
<keyword evidence="2" id="KW-1133">Transmembrane helix</keyword>
<organism evidence="3 4">
    <name type="scientific">Vibrio quintilis</name>
    <dbReference type="NCBI Taxonomy" id="1117707"/>
    <lineage>
        <taxon>Bacteria</taxon>
        <taxon>Pseudomonadati</taxon>
        <taxon>Pseudomonadota</taxon>
        <taxon>Gammaproteobacteria</taxon>
        <taxon>Vibrionales</taxon>
        <taxon>Vibrionaceae</taxon>
        <taxon>Vibrio</taxon>
    </lineage>
</organism>
<dbReference type="OrthoDB" id="9780160at2"/>
<feature type="transmembrane region" description="Helical" evidence="2">
    <location>
        <begin position="52"/>
        <end position="72"/>
    </location>
</feature>
<dbReference type="GO" id="GO:0015297">
    <property type="term" value="F:antiporter activity"/>
    <property type="evidence" value="ECO:0007669"/>
    <property type="project" value="InterPro"/>
</dbReference>
<dbReference type="STRING" id="1117707.VQ7734_03213"/>
<feature type="transmembrane region" description="Helical" evidence="2">
    <location>
        <begin position="186"/>
        <end position="210"/>
    </location>
</feature>
<evidence type="ECO:0000256" key="2">
    <source>
        <dbReference type="SAM" id="Phobius"/>
    </source>
</evidence>
<dbReference type="AlphaFoldDB" id="A0A1M7YXX2"/>
<accession>A0A1M7YXX2</accession>
<dbReference type="PANTHER" id="PTHR43298:SF2">
    <property type="entry name" value="FMN_FAD EXPORTER YEEO-RELATED"/>
    <property type="match status" value="1"/>
</dbReference>